<name>A0A2H9T2I9_9ZZZZ</name>
<gene>
    <name evidence="1" type="ORF">CI610_03650</name>
</gene>
<reference evidence="1" key="1">
    <citation type="journal article" date="2017" name="Appl. Environ. Microbiol.">
        <title>Molecular characterization of an Endozoicomonas-like organism causing infection in king scallop Pecten maximus L.</title>
        <authorList>
            <person name="Cano I."/>
            <person name="van Aerle R."/>
            <person name="Ross S."/>
            <person name="Verner-Jeffreys D.W."/>
            <person name="Paley R.K."/>
            <person name="Rimmer G."/>
            <person name="Ryder D."/>
            <person name="Hooper P."/>
            <person name="Stone D."/>
            <person name="Feist S.W."/>
        </authorList>
    </citation>
    <scope>NUCLEOTIDE SEQUENCE</scope>
</reference>
<accession>A0A2H9T2I9</accession>
<proteinExistence type="predicted"/>
<comment type="caution">
    <text evidence="1">The sequence shown here is derived from an EMBL/GenBank/DDBJ whole genome shotgun (WGS) entry which is preliminary data.</text>
</comment>
<protein>
    <submittedName>
        <fullName evidence="1">Uncharacterized protein</fullName>
    </submittedName>
</protein>
<dbReference type="EMBL" id="NSIT01000615">
    <property type="protein sequence ID" value="PJE77427.1"/>
    <property type="molecule type" value="Genomic_DNA"/>
</dbReference>
<dbReference type="AlphaFoldDB" id="A0A2H9T2I9"/>
<sequence length="78" mass="8792">MKVKQIQETLKKLGLDKKTEDDLTTDIIQSQPESIDIATRSPWQHVCLWPLFEYVSLFAAAASVPHLYSCNIPDGCQS</sequence>
<organism evidence="1">
    <name type="scientific">invertebrate metagenome</name>
    <dbReference type="NCBI Taxonomy" id="1711999"/>
    <lineage>
        <taxon>unclassified sequences</taxon>
        <taxon>metagenomes</taxon>
        <taxon>organismal metagenomes</taxon>
    </lineage>
</organism>
<evidence type="ECO:0000313" key="1">
    <source>
        <dbReference type="EMBL" id="PJE77427.1"/>
    </source>
</evidence>